<gene>
    <name evidence="2" type="ORF">QUF89_21775</name>
</gene>
<protein>
    <recommendedName>
        <fullName evidence="4">Kynureninase</fullName>
    </recommendedName>
</protein>
<evidence type="ECO:0008006" key="4">
    <source>
        <dbReference type="Google" id="ProtNLM"/>
    </source>
</evidence>
<evidence type="ECO:0000313" key="3">
    <source>
        <dbReference type="Proteomes" id="UP001234602"/>
    </source>
</evidence>
<dbReference type="Proteomes" id="UP001234602">
    <property type="component" value="Unassembled WGS sequence"/>
</dbReference>
<dbReference type="GO" id="GO:0005737">
    <property type="term" value="C:cytoplasm"/>
    <property type="evidence" value="ECO:0007669"/>
    <property type="project" value="InterPro"/>
</dbReference>
<organism evidence="2 3">
    <name type="scientific">Peribacillus simplex</name>
    <dbReference type="NCBI Taxonomy" id="1478"/>
    <lineage>
        <taxon>Bacteria</taxon>
        <taxon>Bacillati</taxon>
        <taxon>Bacillota</taxon>
        <taxon>Bacilli</taxon>
        <taxon>Bacillales</taxon>
        <taxon>Bacillaceae</taxon>
        <taxon>Peribacillus</taxon>
    </lineage>
</organism>
<keyword evidence="1" id="KW-0663">Pyridoxal phosphate</keyword>
<reference evidence="2" key="1">
    <citation type="submission" date="2023-06" db="EMBL/GenBank/DDBJ databases">
        <title>Comparative genomics of Bacillaceae isolates and their secondary metabolite potential.</title>
        <authorList>
            <person name="Song L."/>
            <person name="Nielsen L.J."/>
            <person name="Mohite O."/>
            <person name="Xu X."/>
            <person name="Weber T."/>
            <person name="Kovacs A.T."/>
        </authorList>
    </citation>
    <scope>NUCLEOTIDE SEQUENCE</scope>
    <source>
        <strain evidence="2">D8_B_37</strain>
    </source>
</reference>
<dbReference type="GO" id="GO:0030170">
    <property type="term" value="F:pyridoxal phosphate binding"/>
    <property type="evidence" value="ECO:0007669"/>
    <property type="project" value="InterPro"/>
</dbReference>
<name>A0AAW7IKT8_9BACI</name>
<dbReference type="Pfam" id="PF22580">
    <property type="entry name" value="KYNU_C"/>
    <property type="match status" value="1"/>
</dbReference>
<comment type="caution">
    <text evidence="2">The sequence shown here is derived from an EMBL/GenBank/DDBJ whole genome shotgun (WGS) entry which is preliminary data.</text>
</comment>
<dbReference type="Gene3D" id="3.90.1150.10">
    <property type="entry name" value="Aspartate Aminotransferase, domain 1"/>
    <property type="match status" value="1"/>
</dbReference>
<accession>A0AAW7IKT8</accession>
<dbReference type="GO" id="GO:0009435">
    <property type="term" value="P:NAD+ biosynthetic process"/>
    <property type="evidence" value="ECO:0007669"/>
    <property type="project" value="InterPro"/>
</dbReference>
<dbReference type="RefSeq" id="WP_141133703.1">
    <property type="nucleotide sequence ID" value="NZ_CP011008.1"/>
</dbReference>
<dbReference type="InterPro" id="IPR010111">
    <property type="entry name" value="Kynureninase"/>
</dbReference>
<dbReference type="GO" id="GO:0030429">
    <property type="term" value="F:kynureninase activity"/>
    <property type="evidence" value="ECO:0007669"/>
    <property type="project" value="InterPro"/>
</dbReference>
<dbReference type="GO" id="GO:0006569">
    <property type="term" value="P:L-tryptophan catabolic process"/>
    <property type="evidence" value="ECO:0007669"/>
    <property type="project" value="InterPro"/>
</dbReference>
<evidence type="ECO:0000313" key="2">
    <source>
        <dbReference type="EMBL" id="MDM5454755.1"/>
    </source>
</evidence>
<dbReference type="AlphaFoldDB" id="A0AAW7IKT8"/>
<dbReference type="InterPro" id="IPR015422">
    <property type="entry name" value="PyrdxlP-dep_Trfase_small"/>
</dbReference>
<sequence>MNIKKVARICKTLKQDAIIPDYREPNMIRLAPVALYTSFQEAYETVQVLKKIMDGRLYENYENKRGIIA</sequence>
<evidence type="ECO:0000256" key="1">
    <source>
        <dbReference type="ARBA" id="ARBA00022898"/>
    </source>
</evidence>
<proteinExistence type="predicted"/>
<dbReference type="EMBL" id="JAUCEY010000008">
    <property type="protein sequence ID" value="MDM5454755.1"/>
    <property type="molecule type" value="Genomic_DNA"/>
</dbReference>